<reference evidence="8 9" key="1">
    <citation type="submission" date="2013-03" db="EMBL/GenBank/DDBJ databases">
        <title>The Genome Sequence of Exophiala aquamarina CBS 119918.</title>
        <authorList>
            <consortium name="The Broad Institute Genomics Platform"/>
            <person name="Cuomo C."/>
            <person name="de Hoog S."/>
            <person name="Gorbushina A."/>
            <person name="Walker B."/>
            <person name="Young S.K."/>
            <person name="Zeng Q."/>
            <person name="Gargeya S."/>
            <person name="Fitzgerald M."/>
            <person name="Haas B."/>
            <person name="Abouelleil A."/>
            <person name="Allen A.W."/>
            <person name="Alvarado L."/>
            <person name="Arachchi H.M."/>
            <person name="Berlin A.M."/>
            <person name="Chapman S.B."/>
            <person name="Gainer-Dewar J."/>
            <person name="Goldberg J."/>
            <person name="Griggs A."/>
            <person name="Gujja S."/>
            <person name="Hansen M."/>
            <person name="Howarth C."/>
            <person name="Imamovic A."/>
            <person name="Ireland A."/>
            <person name="Larimer J."/>
            <person name="McCowan C."/>
            <person name="Murphy C."/>
            <person name="Pearson M."/>
            <person name="Poon T.W."/>
            <person name="Priest M."/>
            <person name="Roberts A."/>
            <person name="Saif S."/>
            <person name="Shea T."/>
            <person name="Sisk P."/>
            <person name="Sykes S."/>
            <person name="Wortman J."/>
            <person name="Nusbaum C."/>
            <person name="Birren B."/>
        </authorList>
    </citation>
    <scope>NUCLEOTIDE SEQUENCE [LARGE SCALE GENOMIC DNA]</scope>
    <source>
        <strain evidence="8 9">CBS 119918</strain>
    </source>
</reference>
<dbReference type="VEuPathDB" id="FungiDB:A1O9_01961"/>
<feature type="domain" description="Major facilitator superfamily (MFS) profile" evidence="7">
    <location>
        <begin position="1"/>
        <end position="139"/>
    </location>
</feature>
<evidence type="ECO:0000256" key="1">
    <source>
        <dbReference type="ARBA" id="ARBA00004141"/>
    </source>
</evidence>
<dbReference type="GO" id="GO:0016020">
    <property type="term" value="C:membrane"/>
    <property type="evidence" value="ECO:0007669"/>
    <property type="project" value="UniProtKB-SubCell"/>
</dbReference>
<keyword evidence="3 6" id="KW-0812">Transmembrane</keyword>
<organism evidence="8 9">
    <name type="scientific">Exophiala aquamarina CBS 119918</name>
    <dbReference type="NCBI Taxonomy" id="1182545"/>
    <lineage>
        <taxon>Eukaryota</taxon>
        <taxon>Fungi</taxon>
        <taxon>Dikarya</taxon>
        <taxon>Ascomycota</taxon>
        <taxon>Pezizomycotina</taxon>
        <taxon>Eurotiomycetes</taxon>
        <taxon>Chaetothyriomycetidae</taxon>
        <taxon>Chaetothyriales</taxon>
        <taxon>Herpotrichiellaceae</taxon>
        <taxon>Exophiala</taxon>
    </lineage>
</organism>
<dbReference type="Proteomes" id="UP000027920">
    <property type="component" value="Unassembled WGS sequence"/>
</dbReference>
<dbReference type="InterPro" id="IPR005829">
    <property type="entry name" value="Sugar_transporter_CS"/>
</dbReference>
<accession>A0A072PKK0</accession>
<dbReference type="PROSITE" id="PS50850">
    <property type="entry name" value="MFS"/>
    <property type="match status" value="1"/>
</dbReference>
<dbReference type="GeneID" id="25276907"/>
<dbReference type="RefSeq" id="XP_013262991.1">
    <property type="nucleotide sequence ID" value="XM_013407537.1"/>
</dbReference>
<dbReference type="PROSITE" id="PS00217">
    <property type="entry name" value="SUGAR_TRANSPORT_2"/>
    <property type="match status" value="1"/>
</dbReference>
<dbReference type="Pfam" id="PF00083">
    <property type="entry name" value="Sugar_tr"/>
    <property type="match status" value="1"/>
</dbReference>
<dbReference type="HOGENOM" id="CLU_1845107_0_0_1"/>
<dbReference type="InterPro" id="IPR005828">
    <property type="entry name" value="MFS_sugar_transport-like"/>
</dbReference>
<dbReference type="AlphaFoldDB" id="A0A072PKK0"/>
<dbReference type="PANTHER" id="PTHR48022:SF2">
    <property type="entry name" value="PLASTIDIC GLUCOSE TRANSPORTER 4"/>
    <property type="match status" value="1"/>
</dbReference>
<feature type="transmembrane region" description="Helical" evidence="6">
    <location>
        <begin position="92"/>
        <end position="113"/>
    </location>
</feature>
<evidence type="ECO:0000256" key="6">
    <source>
        <dbReference type="SAM" id="Phobius"/>
    </source>
</evidence>
<dbReference type="GO" id="GO:0005351">
    <property type="term" value="F:carbohydrate:proton symporter activity"/>
    <property type="evidence" value="ECO:0007669"/>
    <property type="project" value="TreeGrafter"/>
</dbReference>
<dbReference type="InterPro" id="IPR020846">
    <property type="entry name" value="MFS_dom"/>
</dbReference>
<gene>
    <name evidence="8" type="ORF">A1O9_01961</name>
</gene>
<comment type="subcellular location">
    <subcellularLocation>
        <location evidence="1">Membrane</location>
        <topology evidence="1">Multi-pass membrane protein</topology>
    </subcellularLocation>
</comment>
<evidence type="ECO:0000256" key="4">
    <source>
        <dbReference type="ARBA" id="ARBA00022989"/>
    </source>
</evidence>
<evidence type="ECO:0000259" key="7">
    <source>
        <dbReference type="PROSITE" id="PS50850"/>
    </source>
</evidence>
<dbReference type="PANTHER" id="PTHR48022">
    <property type="entry name" value="PLASTIDIC GLUCOSE TRANSPORTER 4"/>
    <property type="match status" value="1"/>
</dbReference>
<dbReference type="OrthoDB" id="6612291at2759"/>
<protein>
    <recommendedName>
        <fullName evidence="7">Major facilitator superfamily (MFS) profile domain-containing protein</fullName>
    </recommendedName>
</protein>
<dbReference type="Gene3D" id="1.20.1250.20">
    <property type="entry name" value="MFS general substrate transporter like domains"/>
    <property type="match status" value="1"/>
</dbReference>
<name>A0A072PKK0_9EURO</name>
<keyword evidence="9" id="KW-1185">Reference proteome</keyword>
<dbReference type="EMBL" id="AMGV01000002">
    <property type="protein sequence ID" value="KEF60401.1"/>
    <property type="molecule type" value="Genomic_DNA"/>
</dbReference>
<keyword evidence="5 6" id="KW-0472">Membrane</keyword>
<dbReference type="SUPFAM" id="SSF103473">
    <property type="entry name" value="MFS general substrate transporter"/>
    <property type="match status" value="1"/>
</dbReference>
<evidence type="ECO:0000256" key="3">
    <source>
        <dbReference type="ARBA" id="ARBA00022692"/>
    </source>
</evidence>
<dbReference type="InterPro" id="IPR036259">
    <property type="entry name" value="MFS_trans_sf"/>
</dbReference>
<keyword evidence="4 6" id="KW-1133">Transmembrane helix</keyword>
<evidence type="ECO:0000256" key="2">
    <source>
        <dbReference type="ARBA" id="ARBA00010992"/>
    </source>
</evidence>
<dbReference type="InterPro" id="IPR050360">
    <property type="entry name" value="MFS_Sugar_Transporters"/>
</dbReference>
<comment type="similarity">
    <text evidence="2">Belongs to the major facilitator superfamily. Sugar transporter (TC 2.A.1.1) family.</text>
</comment>
<evidence type="ECO:0000313" key="9">
    <source>
        <dbReference type="Proteomes" id="UP000027920"/>
    </source>
</evidence>
<evidence type="ECO:0000313" key="8">
    <source>
        <dbReference type="EMBL" id="KEF60401.1"/>
    </source>
</evidence>
<sequence length="139" mass="15068">MCIGAAYILTITGVFLQYYSPGDLPMLLGGKILTGIPLGIFVMVAPVYCSEVAPARLRGPMIAAANWSQVIGKLIGYGVMRETRAVDSNMSYRIMFAVHWGFAVVGLVVLRFLPESPYMMLTQSNISAAKRAFLDSAQA</sequence>
<feature type="transmembrane region" description="Helical" evidence="6">
    <location>
        <begin position="32"/>
        <end position="49"/>
    </location>
</feature>
<comment type="caution">
    <text evidence="8">The sequence shown here is derived from an EMBL/GenBank/DDBJ whole genome shotgun (WGS) entry which is preliminary data.</text>
</comment>
<proteinExistence type="inferred from homology"/>
<evidence type="ECO:0000256" key="5">
    <source>
        <dbReference type="ARBA" id="ARBA00023136"/>
    </source>
</evidence>